<evidence type="ECO:0000256" key="7">
    <source>
        <dbReference type="ARBA" id="ARBA00023034"/>
    </source>
</evidence>
<dbReference type="Gene3D" id="3.90.550.10">
    <property type="entry name" value="Spore Coat Polysaccharide Biosynthesis Protein SpsA, Chain A"/>
    <property type="match status" value="1"/>
</dbReference>
<evidence type="ECO:0000256" key="3">
    <source>
        <dbReference type="ARBA" id="ARBA00022679"/>
    </source>
</evidence>
<evidence type="ECO:0000256" key="5">
    <source>
        <dbReference type="ARBA" id="ARBA00022968"/>
    </source>
</evidence>
<dbReference type="InterPro" id="IPR029044">
    <property type="entry name" value="Nucleotide-diphossugar_trans"/>
</dbReference>
<reference evidence="12" key="1">
    <citation type="submission" date="2025-08" db="UniProtKB">
        <authorList>
            <consortium name="Ensembl"/>
        </authorList>
    </citation>
    <scope>IDENTIFICATION</scope>
</reference>
<comment type="catalytic activity">
    <reaction evidence="9">
        <text>an N-acetyl-beta-D-glucosaminyl derivative + UDP-N-acetyl-alpha-D-galactosamine = an N-acetyl-beta-D-galactosaminyl-(1-&gt;4)-N-acetyl-beta-D-glucosaminyl derivative + UDP + H(+)</text>
        <dbReference type="Rhea" id="RHEA:20493"/>
        <dbReference type="ChEBI" id="CHEBI:15378"/>
        <dbReference type="ChEBI" id="CHEBI:58223"/>
        <dbReference type="ChEBI" id="CHEBI:61631"/>
        <dbReference type="ChEBI" id="CHEBI:67138"/>
        <dbReference type="ChEBI" id="CHEBI:138027"/>
        <dbReference type="EC" id="2.4.1.244"/>
    </reaction>
</comment>
<keyword evidence="6" id="KW-1133">Transmembrane helix</keyword>
<dbReference type="Pfam" id="PF07691">
    <property type="entry name" value="PA14"/>
    <property type="match status" value="1"/>
</dbReference>
<dbReference type="PANTHER" id="PTHR12369:SF46">
    <property type="entry name" value="N-ACETYL-BETA-GLUCOSAMINYL-GLYCOPROTEIN 4-BETA-N-ACETYLGALACTOSAMINYLTRANSFERASE 1"/>
    <property type="match status" value="1"/>
</dbReference>
<feature type="compositionally biased region" description="Acidic residues" evidence="10">
    <location>
        <begin position="595"/>
        <end position="611"/>
    </location>
</feature>
<evidence type="ECO:0000256" key="1">
    <source>
        <dbReference type="ARBA" id="ARBA00004447"/>
    </source>
</evidence>
<evidence type="ECO:0000256" key="10">
    <source>
        <dbReference type="SAM" id="MobiDB-lite"/>
    </source>
</evidence>
<sequence>MLRFPVKKIRKQFKLLLLLVLLTFAVWFTYLHINQGKSIKLHFNYGKGKLDSRSSDKYRKSEDASNSQEEENAVRCFSMSESNLQVFHVSSSQFKGQANLHVFEDWCGSSVAQLRKNLHFPLYPHTRTAVKKLAVAPKWKNYGLRIFGYILPYKDGDFQFAVSSDDNSELWLSSDDSPLNARLMAYVGKLGSEWTAPGEFTKFRSQVSKSVHLMASRRYYFEILHKQDDKGSDHVEVGWRPFLPGLKYEVIDSAYISLYTDESSLKMNHVDHIPQTLASHGPVPAETHTRSKHGADMLQPDPRDTFFNIPMIDPSHLENVLPTCLYSPTYVVKDFPIARYQGLQFVYLSFVYPNDFTRLTHMERENKCFYRESPIYLEKFGFYKYMKMDEEEDDRPFFFPNPDEGWSEDRLQKISRSALLFPPKSSLVALNSRAKQTLRSPALTIPSPANNHAHDNSHNPGTSHNNRERKKEDNKIYVTRPRPAKEKQSLISRQPREVFPGVFLYQNGKTTKLVNLSAKPKLSKGALRPAENPMPPNRAAIPSRFERRIRGVWEKHQHPLRPIATNVLPTEPLRVTSYLHTSEITESQQQRPDMDPEPEEEGGISEYSYEDVEPRPGWAEEAINWQRTFSVNSMDFETLRSDWNDLRCNVSGNLQLSESEVVDVLAQYMEKLNELNGGIYTLLRIINVEKRRDSARGNRYLIELELMERGRKVVRLSEYIYMLLHRGRWGTVYAKPLLCQPVMLQWKKNVMVHFVIPVKNQARWVQQFISDMEFLHRETKDNNFNIIIVDFQSEDMDVEQALRESSVPRYEYLRREGNFERSAGLQIGVDTIEDSHSIVFLCDLHIHFPLNILENIRKHCVEGKLAFAPIVMRLGCGSSPQEPDGYWEVNGFGLFGIYKSDFDKIGGMNTEEFKDRWGGEDWELLDRVLQNGLEVERLRLRNFFHYYHSKRGMWNSQSSKAPKG</sequence>
<dbReference type="InterPro" id="IPR051227">
    <property type="entry name" value="CS_glycosyltransferase"/>
</dbReference>
<dbReference type="GO" id="GO:0033842">
    <property type="term" value="F:N-acetyl-beta-glucosaminyl-derivative 4-beta-N-acetylgalactosaminyltransferase activity"/>
    <property type="evidence" value="ECO:0007669"/>
    <property type="project" value="UniProtKB-EC"/>
</dbReference>
<comment type="subcellular location">
    <subcellularLocation>
        <location evidence="1 9">Golgi apparatus</location>
        <location evidence="1 9">Golgi stack membrane</location>
        <topology evidence="1 9">Single-pass type II membrane protein</topology>
    </subcellularLocation>
</comment>
<dbReference type="InterPro" id="IPR037524">
    <property type="entry name" value="PA14/GLEYA"/>
</dbReference>
<dbReference type="GO" id="GO:0032580">
    <property type="term" value="C:Golgi cisterna membrane"/>
    <property type="evidence" value="ECO:0007669"/>
    <property type="project" value="UniProtKB-SubCell"/>
</dbReference>
<evidence type="ECO:0000313" key="12">
    <source>
        <dbReference type="Ensembl" id="ENSCCRP00020072861.1"/>
    </source>
</evidence>
<dbReference type="InterPro" id="IPR011658">
    <property type="entry name" value="PA14_dom"/>
</dbReference>
<feature type="region of interest" description="Disordered" evidence="10">
    <location>
        <begin position="49"/>
        <end position="69"/>
    </location>
</feature>
<dbReference type="Proteomes" id="UP000694701">
    <property type="component" value="Unplaced"/>
</dbReference>
<evidence type="ECO:0000259" key="11">
    <source>
        <dbReference type="PROSITE" id="PS51820"/>
    </source>
</evidence>
<comment type="similarity">
    <text evidence="2 9">Belongs to the chondroitin N-acetylgalactosaminyltransferase family.</text>
</comment>
<dbReference type="SMART" id="SM00758">
    <property type="entry name" value="PA14"/>
    <property type="match status" value="1"/>
</dbReference>
<evidence type="ECO:0000313" key="13">
    <source>
        <dbReference type="Proteomes" id="UP000694701"/>
    </source>
</evidence>
<evidence type="ECO:0000256" key="8">
    <source>
        <dbReference type="ARBA" id="ARBA00023136"/>
    </source>
</evidence>
<dbReference type="EC" id="2.4.1.244" evidence="9"/>
<evidence type="ECO:0000256" key="4">
    <source>
        <dbReference type="ARBA" id="ARBA00022692"/>
    </source>
</evidence>
<evidence type="ECO:0000256" key="9">
    <source>
        <dbReference type="RuleBase" id="RU364016"/>
    </source>
</evidence>
<keyword evidence="7 9" id="KW-0333">Golgi apparatus</keyword>
<accession>A0A8C2I1W6</accession>
<dbReference type="PANTHER" id="PTHR12369">
    <property type="entry name" value="CHONDROITIN SYNTHASE"/>
    <property type="match status" value="1"/>
</dbReference>
<feature type="compositionally biased region" description="Basic and acidic residues" evidence="10">
    <location>
        <begin position="49"/>
        <end position="63"/>
    </location>
</feature>
<evidence type="ECO:0000256" key="2">
    <source>
        <dbReference type="ARBA" id="ARBA00009239"/>
    </source>
</evidence>
<name>A0A8C2I1W6_CYPCA</name>
<evidence type="ECO:0000256" key="6">
    <source>
        <dbReference type="ARBA" id="ARBA00022989"/>
    </source>
</evidence>
<feature type="compositionally biased region" description="Polar residues" evidence="10">
    <location>
        <begin position="582"/>
        <end position="591"/>
    </location>
</feature>
<feature type="compositionally biased region" description="Basic and acidic residues" evidence="10">
    <location>
        <begin position="465"/>
        <end position="475"/>
    </location>
</feature>
<feature type="domain" description="PA14" evidence="11">
    <location>
        <begin position="93"/>
        <end position="255"/>
    </location>
</feature>
<dbReference type="InterPro" id="IPR008428">
    <property type="entry name" value="Chond_GalNAc"/>
</dbReference>
<dbReference type="Pfam" id="PF05679">
    <property type="entry name" value="CHGN"/>
    <property type="match status" value="1"/>
</dbReference>
<protein>
    <recommendedName>
        <fullName evidence="9">Beta-1,4-N-acetylgalactosaminyltransferase</fullName>
        <ecNumber evidence="9">2.4.1.244</ecNumber>
    </recommendedName>
</protein>
<dbReference type="AlphaFoldDB" id="A0A8C2I1W6"/>
<keyword evidence="8" id="KW-0472">Membrane</keyword>
<organism evidence="12 13">
    <name type="scientific">Cyprinus carpio</name>
    <name type="common">Common carp</name>
    <dbReference type="NCBI Taxonomy" id="7962"/>
    <lineage>
        <taxon>Eukaryota</taxon>
        <taxon>Metazoa</taxon>
        <taxon>Chordata</taxon>
        <taxon>Craniata</taxon>
        <taxon>Vertebrata</taxon>
        <taxon>Euteleostomi</taxon>
        <taxon>Actinopterygii</taxon>
        <taxon>Neopterygii</taxon>
        <taxon>Teleostei</taxon>
        <taxon>Ostariophysi</taxon>
        <taxon>Cypriniformes</taxon>
        <taxon>Cyprinidae</taxon>
        <taxon>Cyprininae</taxon>
        <taxon>Cyprinus</taxon>
    </lineage>
</organism>
<proteinExistence type="inferred from homology"/>
<keyword evidence="4" id="KW-0812">Transmembrane</keyword>
<dbReference type="SUPFAM" id="SSF53448">
    <property type="entry name" value="Nucleotide-diphospho-sugar transferases"/>
    <property type="match status" value="1"/>
</dbReference>
<dbReference type="PROSITE" id="PS51820">
    <property type="entry name" value="PA14"/>
    <property type="match status" value="1"/>
</dbReference>
<comment type="function">
    <text evidence="9">Transfers N-acetylgalactosamine (GalNAc) from UDP-GalNAc to N-acetylglucosamine-beta-benzyl with a beta-1,4-linkage to form N,N'-diacetyllactosediamine, GalNAc-beta-1,4-GlcNAc structures in N-linked glycans and probably O-linked glycans.</text>
</comment>
<dbReference type="Ensembl" id="ENSCCRT00020080004.1">
    <property type="protein sequence ID" value="ENSCCRP00020072861.1"/>
    <property type="gene ID" value="ENSCCRG00020033854.1"/>
</dbReference>
<keyword evidence="3 9" id="KW-0808">Transferase</keyword>
<feature type="region of interest" description="Disordered" evidence="10">
    <location>
        <begin position="442"/>
        <end position="477"/>
    </location>
</feature>
<keyword evidence="5 9" id="KW-0735">Signal-anchor</keyword>
<feature type="region of interest" description="Disordered" evidence="10">
    <location>
        <begin position="582"/>
        <end position="611"/>
    </location>
</feature>